<evidence type="ECO:0000256" key="5">
    <source>
        <dbReference type="ARBA" id="ARBA00023163"/>
    </source>
</evidence>
<name>A0A7C3F0X9_UNCW3</name>
<feature type="coiled-coil region" evidence="8">
    <location>
        <begin position="529"/>
        <end position="556"/>
    </location>
</feature>
<dbReference type="Pfam" id="PF03449">
    <property type="entry name" value="GreA_GreB_N"/>
    <property type="match status" value="1"/>
</dbReference>
<dbReference type="NCBIfam" id="TIGR01462">
    <property type="entry name" value="greA"/>
    <property type="match status" value="1"/>
</dbReference>
<dbReference type="GO" id="GO:0006354">
    <property type="term" value="P:DNA-templated transcription elongation"/>
    <property type="evidence" value="ECO:0007669"/>
    <property type="project" value="TreeGrafter"/>
</dbReference>
<keyword evidence="8" id="KW-0175">Coiled coil</keyword>
<evidence type="ECO:0000259" key="11">
    <source>
        <dbReference type="Pfam" id="PF01272"/>
    </source>
</evidence>
<gene>
    <name evidence="8 14" type="primary">greA</name>
    <name evidence="13" type="ORF">ENP94_05815</name>
    <name evidence="14" type="ORF">ENS16_00640</name>
</gene>
<dbReference type="EMBL" id="DSTU01000001">
    <property type="protein sequence ID" value="HFJ53187.1"/>
    <property type="molecule type" value="Genomic_DNA"/>
</dbReference>
<dbReference type="InterPro" id="IPR023459">
    <property type="entry name" value="Tscrpt_elong_fac_GreA/B_fam"/>
</dbReference>
<dbReference type="InterPro" id="IPR036953">
    <property type="entry name" value="GreA/GreB_C_sf"/>
</dbReference>
<evidence type="ECO:0000313" key="14">
    <source>
        <dbReference type="EMBL" id="HFJ53187.1"/>
    </source>
</evidence>
<dbReference type="HAMAP" id="MF_00105">
    <property type="entry name" value="GreA_GreB"/>
    <property type="match status" value="1"/>
</dbReference>
<dbReference type="FunFam" id="1.10.287.180:FF:000001">
    <property type="entry name" value="Transcription elongation factor GreA"/>
    <property type="match status" value="1"/>
</dbReference>
<dbReference type="SUPFAM" id="SSF46557">
    <property type="entry name" value="GreA transcript cleavage protein, N-terminal domain"/>
    <property type="match status" value="1"/>
</dbReference>
<dbReference type="InterPro" id="IPR028624">
    <property type="entry name" value="Tscrpt_elong_fac_GreA/B"/>
</dbReference>
<evidence type="ECO:0000256" key="1">
    <source>
        <dbReference type="ARBA" id="ARBA00008213"/>
    </source>
</evidence>
<evidence type="ECO:0000259" key="12">
    <source>
        <dbReference type="Pfam" id="PF03449"/>
    </source>
</evidence>
<dbReference type="InterPro" id="IPR022691">
    <property type="entry name" value="Tscrpt_elong_fac_GreA/B_N"/>
</dbReference>
<comment type="function">
    <text evidence="6 8 9">Necessary for efficient RNA polymerase transcription elongation past template-encoded arresting sites. The arresting sites in DNA have the property of trapping a certain fraction of elongating RNA polymerases that pass through, resulting in locked ternary complexes. Cleavage of the nascent transcript by cleavage factors such as GreA or GreB allows the resumption of elongation from the new 3'terminus. GreA releases sequences of 2 to 3 nucleotides.</text>
</comment>
<evidence type="ECO:0000256" key="6">
    <source>
        <dbReference type="ARBA" id="ARBA00024916"/>
    </source>
</evidence>
<evidence type="ECO:0000256" key="10">
    <source>
        <dbReference type="SAM" id="MobiDB-lite"/>
    </source>
</evidence>
<sequence>MIEELIRLFRTQLGKKQYAELEGTWLELISTETPLSELLALVDLAIRWAPAELPVSLLWVLAEFLAEQKRFGDELAVLRRLVPLTPDDEKLTRALVRCLHDLYPELSLLDRLIQKSGLGYGTPLAEALERFDRYLRLLPEKMVYDQEHGIGTVRSLDLLFDRVQVIFDDGADMMLEIGAAANRFRFPGPDSFFYLLKQDPDRLRALAQTEPAELVARYLRDTGRPATAEELAAALTPVVGAGAFPDFWERARKGLTRHPHIAVSPRTPRRYRWQDEPKEKTDLTEERQESKKGRTGIALEGVKEMSREEVIKSFGALRTAPERRKFLELIQQERSEDWQELYSAIFLAGTDSRTCQLIQEHLPEEKWQELVKTALTDYRRFPDALLVLAQLKHSIPARQLLNRLLDIMELDPERSRRNQARKILTADRYRLVRSALTEMDEADARRLHDRIKASRTLEPFQQDELLTLIAEQFPALTRKPADDAVWTTAAGLERAKALLQELTQVELPKSAEEIARARAFGDLSENYEYKAAKEKQARLMQKISQLQQELSRARVIEPEQIDTGTVSVGCRVELTGDDGTVHHYSILGPWDADHEHGIISFQSPLARKLLGRKPGDLIQLDNRTLKITTITRAI</sequence>
<dbReference type="GO" id="GO:0070063">
    <property type="term" value="F:RNA polymerase binding"/>
    <property type="evidence" value="ECO:0007669"/>
    <property type="project" value="InterPro"/>
</dbReference>
<dbReference type="Gene3D" id="1.10.287.180">
    <property type="entry name" value="Transcription elongation factor, GreA/GreB, N-terminal domain"/>
    <property type="match status" value="1"/>
</dbReference>
<evidence type="ECO:0000256" key="2">
    <source>
        <dbReference type="ARBA" id="ARBA00013729"/>
    </source>
</evidence>
<comment type="caution">
    <text evidence="14">The sequence shown here is derived from an EMBL/GenBank/DDBJ whole genome shotgun (WGS) entry which is preliminary data.</text>
</comment>
<dbReference type="InterPro" id="IPR001437">
    <property type="entry name" value="Tscrpt_elong_fac_GreA/B_C"/>
</dbReference>
<accession>A0A7C3F0X9</accession>
<organism evidence="14">
    <name type="scientific">candidate division WOR-3 bacterium</name>
    <dbReference type="NCBI Taxonomy" id="2052148"/>
    <lineage>
        <taxon>Bacteria</taxon>
        <taxon>Bacteria division WOR-3</taxon>
    </lineage>
</organism>
<dbReference type="SUPFAM" id="SSF54534">
    <property type="entry name" value="FKBP-like"/>
    <property type="match status" value="1"/>
</dbReference>
<dbReference type="Pfam" id="PF01272">
    <property type="entry name" value="GreA_GreB"/>
    <property type="match status" value="1"/>
</dbReference>
<keyword evidence="14" id="KW-0251">Elongation factor</keyword>
<protein>
    <recommendedName>
        <fullName evidence="2 8">Transcription elongation factor GreA</fullName>
    </recommendedName>
    <alternativeName>
        <fullName evidence="7 8">Transcript cleavage factor GreA</fullName>
    </alternativeName>
</protein>
<dbReference type="InterPro" id="IPR036805">
    <property type="entry name" value="Tscrpt_elong_fac_GreA/B_N_sf"/>
</dbReference>
<reference evidence="14" key="1">
    <citation type="journal article" date="2020" name="mSystems">
        <title>Genome- and Community-Level Interaction Insights into Carbon Utilization and Element Cycling Functions of Hydrothermarchaeota in Hydrothermal Sediment.</title>
        <authorList>
            <person name="Zhou Z."/>
            <person name="Liu Y."/>
            <person name="Xu W."/>
            <person name="Pan J."/>
            <person name="Luo Z.H."/>
            <person name="Li M."/>
        </authorList>
    </citation>
    <scope>NUCLEOTIDE SEQUENCE [LARGE SCALE GENOMIC DNA]</scope>
    <source>
        <strain evidence="13">SpSt-265</strain>
        <strain evidence="14">SpSt-465</strain>
    </source>
</reference>
<dbReference type="GO" id="GO:0003746">
    <property type="term" value="F:translation elongation factor activity"/>
    <property type="evidence" value="ECO:0007669"/>
    <property type="project" value="UniProtKB-KW"/>
</dbReference>
<keyword evidence="3 8" id="KW-0805">Transcription regulation</keyword>
<evidence type="ECO:0000256" key="8">
    <source>
        <dbReference type="HAMAP-Rule" id="MF_00105"/>
    </source>
</evidence>
<keyword evidence="14" id="KW-0648">Protein biosynthesis</keyword>
<dbReference type="AlphaFoldDB" id="A0A7C3F0X9"/>
<dbReference type="PANTHER" id="PTHR30437">
    <property type="entry name" value="TRANSCRIPTION ELONGATION FACTOR GREA"/>
    <property type="match status" value="1"/>
</dbReference>
<proteinExistence type="inferred from homology"/>
<keyword evidence="4 8" id="KW-0238">DNA-binding</keyword>
<evidence type="ECO:0000313" key="13">
    <source>
        <dbReference type="EMBL" id="HEA87510.1"/>
    </source>
</evidence>
<evidence type="ECO:0000256" key="4">
    <source>
        <dbReference type="ARBA" id="ARBA00023125"/>
    </source>
</evidence>
<feature type="domain" description="Transcription elongation factor GreA/GreB N-terminal" evidence="12">
    <location>
        <begin position="485"/>
        <end position="555"/>
    </location>
</feature>
<evidence type="ECO:0000256" key="3">
    <source>
        <dbReference type="ARBA" id="ARBA00023015"/>
    </source>
</evidence>
<dbReference type="Gene3D" id="3.10.50.30">
    <property type="entry name" value="Transcription elongation factor, GreA/GreB, C-terminal domain"/>
    <property type="match status" value="1"/>
</dbReference>
<dbReference type="GO" id="GO:0003677">
    <property type="term" value="F:DNA binding"/>
    <property type="evidence" value="ECO:0007669"/>
    <property type="project" value="UniProtKB-UniRule"/>
</dbReference>
<dbReference type="EMBL" id="DSLG01000007">
    <property type="protein sequence ID" value="HEA87510.1"/>
    <property type="molecule type" value="Genomic_DNA"/>
</dbReference>
<feature type="region of interest" description="Disordered" evidence="10">
    <location>
        <begin position="266"/>
        <end position="294"/>
    </location>
</feature>
<feature type="compositionally biased region" description="Basic and acidic residues" evidence="10">
    <location>
        <begin position="272"/>
        <end position="292"/>
    </location>
</feature>
<evidence type="ECO:0000256" key="7">
    <source>
        <dbReference type="ARBA" id="ARBA00030776"/>
    </source>
</evidence>
<evidence type="ECO:0000256" key="9">
    <source>
        <dbReference type="RuleBase" id="RU000556"/>
    </source>
</evidence>
<dbReference type="InterPro" id="IPR006359">
    <property type="entry name" value="Tscrpt_elong_fac_GreA"/>
</dbReference>
<dbReference type="PANTHER" id="PTHR30437:SF4">
    <property type="entry name" value="TRANSCRIPTION ELONGATION FACTOR GREA"/>
    <property type="match status" value="1"/>
</dbReference>
<keyword evidence="5 8" id="KW-0804">Transcription</keyword>
<comment type="similarity">
    <text evidence="1 8 9">Belongs to the GreA/GreB family.</text>
</comment>
<dbReference type="GO" id="GO:0032784">
    <property type="term" value="P:regulation of DNA-templated transcription elongation"/>
    <property type="evidence" value="ECO:0007669"/>
    <property type="project" value="UniProtKB-UniRule"/>
</dbReference>
<feature type="domain" description="Transcription elongation factor GreA/GreB C-terminal" evidence="11">
    <location>
        <begin position="563"/>
        <end position="630"/>
    </location>
</feature>